<dbReference type="InterPro" id="IPR050250">
    <property type="entry name" value="Macrolide_Exporter_MacB"/>
</dbReference>
<protein>
    <submittedName>
        <fullName evidence="9">ABC transporter permease</fullName>
    </submittedName>
</protein>
<evidence type="ECO:0000256" key="1">
    <source>
        <dbReference type="ARBA" id="ARBA00004651"/>
    </source>
</evidence>
<proteinExistence type="predicted"/>
<dbReference type="PANTHER" id="PTHR30572:SF15">
    <property type="entry name" value="ABC TRANSPORTER PERMEASE"/>
    <property type="match status" value="1"/>
</dbReference>
<name>A0A975A031_9BACT</name>
<feature type="transmembrane region" description="Helical" evidence="6">
    <location>
        <begin position="374"/>
        <end position="395"/>
    </location>
</feature>
<keyword evidence="4 6" id="KW-1133">Transmembrane helix</keyword>
<evidence type="ECO:0000313" key="9">
    <source>
        <dbReference type="EMBL" id="QSE96831.1"/>
    </source>
</evidence>
<dbReference type="GO" id="GO:0005886">
    <property type="term" value="C:plasma membrane"/>
    <property type="evidence" value="ECO:0007669"/>
    <property type="project" value="UniProtKB-SubCell"/>
</dbReference>
<evidence type="ECO:0000256" key="6">
    <source>
        <dbReference type="SAM" id="Phobius"/>
    </source>
</evidence>
<dbReference type="GO" id="GO:0022857">
    <property type="term" value="F:transmembrane transporter activity"/>
    <property type="evidence" value="ECO:0007669"/>
    <property type="project" value="TreeGrafter"/>
</dbReference>
<evidence type="ECO:0000256" key="3">
    <source>
        <dbReference type="ARBA" id="ARBA00022692"/>
    </source>
</evidence>
<evidence type="ECO:0000256" key="5">
    <source>
        <dbReference type="ARBA" id="ARBA00023136"/>
    </source>
</evidence>
<evidence type="ECO:0000256" key="4">
    <source>
        <dbReference type="ARBA" id="ARBA00022989"/>
    </source>
</evidence>
<feature type="domain" description="ABC3 transporter permease C-terminal" evidence="7">
    <location>
        <begin position="292"/>
        <end position="405"/>
    </location>
</feature>
<dbReference type="Pfam" id="PF02687">
    <property type="entry name" value="FtsX"/>
    <property type="match status" value="1"/>
</dbReference>
<dbReference type="PANTHER" id="PTHR30572">
    <property type="entry name" value="MEMBRANE COMPONENT OF TRANSPORTER-RELATED"/>
    <property type="match status" value="1"/>
</dbReference>
<evidence type="ECO:0000259" key="8">
    <source>
        <dbReference type="Pfam" id="PF12704"/>
    </source>
</evidence>
<evidence type="ECO:0000313" key="10">
    <source>
        <dbReference type="Proteomes" id="UP000662783"/>
    </source>
</evidence>
<gene>
    <name evidence="9" type="ORF">JR347_14690</name>
</gene>
<dbReference type="InterPro" id="IPR003838">
    <property type="entry name" value="ABC3_permease_C"/>
</dbReference>
<evidence type="ECO:0000259" key="7">
    <source>
        <dbReference type="Pfam" id="PF02687"/>
    </source>
</evidence>
<accession>A0A975A031</accession>
<comment type="subcellular location">
    <subcellularLocation>
        <location evidence="1">Cell membrane</location>
        <topology evidence="1">Multi-pass membrane protein</topology>
    </subcellularLocation>
</comment>
<keyword evidence="2" id="KW-1003">Cell membrane</keyword>
<dbReference type="RefSeq" id="WP_205721345.1">
    <property type="nucleotide sequence ID" value="NZ_CP070608.1"/>
</dbReference>
<feature type="transmembrane region" description="Helical" evidence="6">
    <location>
        <begin position="336"/>
        <end position="362"/>
    </location>
</feature>
<feature type="transmembrane region" description="Helical" evidence="6">
    <location>
        <begin position="287"/>
        <end position="312"/>
    </location>
</feature>
<feature type="domain" description="MacB-like periplasmic core" evidence="8">
    <location>
        <begin position="21"/>
        <end position="250"/>
    </location>
</feature>
<dbReference type="InterPro" id="IPR025857">
    <property type="entry name" value="MacB_PCD"/>
</dbReference>
<reference evidence="9" key="1">
    <citation type="submission" date="2021-02" db="EMBL/GenBank/DDBJ databases">
        <title>Fulvivirga sp. S481 isolated from sea water.</title>
        <authorList>
            <person name="Bae S.S."/>
            <person name="Baek K."/>
        </authorList>
    </citation>
    <scope>NUCLEOTIDE SEQUENCE</scope>
    <source>
        <strain evidence="9">S481</strain>
    </source>
</reference>
<sequence>MNLVENIKEGLKSIKANLLRTVLTALIVTLGITSLVGILTAIDGIQYSVTDSLSELGVNTFDIYSKRNRGGRSGGIQEKSQPPLKLKEAMRFIDNYDFSTSVSLNTSITGVAEVKYESKKTNPNVWINGANEEYIALEGLNIEKGRNFSIIENQYGTNVAIIGVDVKESIFDDNVDPLGKEISLLGNKYRIIGILEERGQIGGGGGPDNSVIIPILNASRLSSNRVLRYSMTVGINDPSQMEMAMGEATALMRKIRQDKLGEPNSFEIAKSESLADRLEQVTSVMRLGGFGIGFITLLGASIALMNIMLVSVTERTREVGVRKALGATPLRIRQQFIIEAIVVCLLGGIAGVILGIAIGNLISKVIGIDGFVVPWLWVIVGLVVCIVVGLISGYYPANKAAKLDPIESLRFE</sequence>
<keyword evidence="5 6" id="KW-0472">Membrane</keyword>
<keyword evidence="10" id="KW-1185">Reference proteome</keyword>
<dbReference type="KEGG" id="fuv:JR347_14690"/>
<dbReference type="Pfam" id="PF12704">
    <property type="entry name" value="MacB_PCD"/>
    <property type="match status" value="1"/>
</dbReference>
<feature type="transmembrane region" description="Helical" evidence="6">
    <location>
        <begin position="21"/>
        <end position="42"/>
    </location>
</feature>
<dbReference type="AlphaFoldDB" id="A0A975A031"/>
<dbReference type="EMBL" id="CP070608">
    <property type="protein sequence ID" value="QSE96831.1"/>
    <property type="molecule type" value="Genomic_DNA"/>
</dbReference>
<dbReference type="Proteomes" id="UP000662783">
    <property type="component" value="Chromosome"/>
</dbReference>
<organism evidence="9 10">
    <name type="scientific">Fulvivirga lutea</name>
    <dbReference type="NCBI Taxonomy" id="2810512"/>
    <lineage>
        <taxon>Bacteria</taxon>
        <taxon>Pseudomonadati</taxon>
        <taxon>Bacteroidota</taxon>
        <taxon>Cytophagia</taxon>
        <taxon>Cytophagales</taxon>
        <taxon>Fulvivirgaceae</taxon>
        <taxon>Fulvivirga</taxon>
    </lineage>
</organism>
<keyword evidence="3 6" id="KW-0812">Transmembrane</keyword>
<evidence type="ECO:0000256" key="2">
    <source>
        <dbReference type="ARBA" id="ARBA00022475"/>
    </source>
</evidence>